<sequence length="250" mass="26652">MDAHTSTIVFSPVTVPAAVRARIGLILLNSDEVGEGAFKILMPEDVAVYTTRTGYSHAGGGFTTPTSFTDIAKTLPPGNRFDVLAFSCTSGTVALGIPKLLHELEQACPGVKYTSPGIAMIEASKRVNAKRLALLTPYGFEFHQKFLPFLAGAGIHVAADGVFECKTDVDICELDVEEILGAAKVLVRQSNADALFLSCTSMPVVPHLARFEKELGIPVMSSTQAMAWHALRLAGYATPTAGFGQLLNLR</sequence>
<dbReference type="InterPro" id="IPR026286">
    <property type="entry name" value="MaiA/AMDase"/>
</dbReference>
<dbReference type="Pfam" id="PF17645">
    <property type="entry name" value="Amdase"/>
    <property type="match status" value="1"/>
</dbReference>
<evidence type="ECO:0008006" key="3">
    <source>
        <dbReference type="Google" id="ProtNLM"/>
    </source>
</evidence>
<reference evidence="1 2" key="1">
    <citation type="journal article" date="2018" name="Mol. Plant Microbe Interact.">
        <title>Taxonomically Different Co-Microsymbionts of a Relict Legume, Oxytropis popoviana, Have Complementary Sets of Symbiotic Genes and Together Increase the Efficiency of Plant Nodulation.</title>
        <authorList>
            <person name="Safronova V."/>
            <person name="Belimov A."/>
            <person name="Sazanova A."/>
            <person name="Chirak E."/>
            <person name="Verkhozina A."/>
            <person name="Kuznetsova I."/>
            <person name="Andronov E."/>
            <person name="Puhalsky J."/>
            <person name="Tikhonovich I."/>
        </authorList>
    </citation>
    <scope>NUCLEOTIDE SEQUENCE [LARGE SCALE GENOMIC DNA]</scope>
    <source>
        <strain evidence="1 2">Opo-235</strain>
    </source>
</reference>
<dbReference type="Gene3D" id="3.40.50.12500">
    <property type="match status" value="1"/>
</dbReference>
<dbReference type="RefSeq" id="WP_123170674.1">
    <property type="nucleotide sequence ID" value="NZ_QKOD01000027.1"/>
</dbReference>
<protein>
    <recommendedName>
        <fullName evidence="3">Asp/Glu racemase</fullName>
    </recommendedName>
</protein>
<dbReference type="PIRSF" id="PIRSF015736">
    <property type="entry name" value="MI"/>
    <property type="match status" value="1"/>
</dbReference>
<dbReference type="PANTHER" id="PTHR40267">
    <property type="entry name" value="BLR3294 PROTEIN"/>
    <property type="match status" value="1"/>
</dbReference>
<dbReference type="AlphaFoldDB" id="A0A3M9WYT7"/>
<dbReference type="Proteomes" id="UP000275436">
    <property type="component" value="Unassembled WGS sequence"/>
</dbReference>
<accession>A0A3M9WYT7</accession>
<evidence type="ECO:0000313" key="2">
    <source>
        <dbReference type="Proteomes" id="UP000275436"/>
    </source>
</evidence>
<name>A0A3M9WYT7_9HYPH</name>
<organism evidence="1 2">
    <name type="scientific">Mesorhizobium japonicum</name>
    <dbReference type="NCBI Taxonomy" id="2066070"/>
    <lineage>
        <taxon>Bacteria</taxon>
        <taxon>Pseudomonadati</taxon>
        <taxon>Pseudomonadota</taxon>
        <taxon>Alphaproteobacteria</taxon>
        <taxon>Hyphomicrobiales</taxon>
        <taxon>Phyllobacteriaceae</taxon>
        <taxon>Mesorhizobium</taxon>
    </lineage>
</organism>
<gene>
    <name evidence="1" type="ORF">DNR46_36185</name>
</gene>
<proteinExistence type="predicted"/>
<dbReference type="InterPro" id="IPR053714">
    <property type="entry name" value="Iso_Racemase_Enz_sf"/>
</dbReference>
<dbReference type="PANTHER" id="PTHR40267:SF1">
    <property type="entry name" value="BLR3294 PROTEIN"/>
    <property type="match status" value="1"/>
</dbReference>
<evidence type="ECO:0000313" key="1">
    <source>
        <dbReference type="EMBL" id="RNJ41079.1"/>
    </source>
</evidence>
<comment type="caution">
    <text evidence="1">The sequence shown here is derived from an EMBL/GenBank/DDBJ whole genome shotgun (WGS) entry which is preliminary data.</text>
</comment>
<dbReference type="EMBL" id="QKOD01000027">
    <property type="protein sequence ID" value="RNJ41079.1"/>
    <property type="molecule type" value="Genomic_DNA"/>
</dbReference>